<dbReference type="PROSITE" id="PS51845">
    <property type="entry name" value="PDEASE_I_2"/>
    <property type="match status" value="1"/>
</dbReference>
<keyword evidence="1" id="KW-0140">cGMP</keyword>
<evidence type="ECO:0000256" key="3">
    <source>
        <dbReference type="ARBA" id="ARBA00022801"/>
    </source>
</evidence>
<dbReference type="SMART" id="SM00065">
    <property type="entry name" value="GAF"/>
    <property type="match status" value="2"/>
</dbReference>
<keyword evidence="2" id="KW-0479">Metal-binding</keyword>
<sequence length="1105" mass="122850">MTLGHYGIDPRKTFGDISYNKPPVLGSLAPIHVPSPSKAPINYPNINKNQNAYLYGNGRRGGGASGPLLGVSHIDNSNSSSILSTPSAIEAERRYELIENMLRNLYSQPCHTAIEQTLIQLLGATNAIVWLNNSMANILYSPSISRTCKYQTAIVGLCFRTKKIILSSNPSEHESFNIAIDVEDSSTIYIPLLHSNSESGDVFGVAQVFRSNDWLPFTDNDIIQANFFARKFSQLSHLFTRSSQDTTFNLNVINAGEKHLVKRLIDLLTKHFQCKSAEFWSLDDVSQSYSKFDPSQHFTLISKKNAGVVGPLLVSCVSMNSEDISKLPGYNLEVDGPPGASLLAVPYHLNSQTIAVVLRGKAPFGAVESNQLQSLVPLIARAVATFGGVPSDEGISSSDFALRLKALLEVAEIISGVLDIDVLIPTIMQRACQLLNTERCSLFLVDSSKQELISRFHGGLDKSLRLPINRGIVGHTAQTGNLVNITDAYNDPRFDKAVDLATGFRTRTILTVPIYNNRGEIGGVTEMINRVDGSAFDEDDIKMMKAFNVFCGISLDNARLYQTSLDLTRQLRGFVEMSSALNKTKTVRDVIEQILDNAKVVIHASRATIFLAGSDGGQLSQFVNIGSDVVHGTTFAGIVVAEGRTMIFNREEIIEHIKDSDKDAKDADLEAPSSLSRVSSALLTDQDVFDSMKDPSAELPQFEPICGFPLLSKTGKCLGVMEMSCSYKILPEDVKLLDCFAVFAAVSLEKAELEDIAKFGKVEMELKQYITDDERKRAVIPQKLVIPDEESSTIFTINFDAPQWAGIGFFKIVFRMFDTFHLLDEFKIPSETFFRFLSQISATYNQVPYHNWRHAVDVTQFISYEMLTGGVQNKLPKFDMLGLLTAAVCHDANHDGFTNVFNEKAETPLGILFKNQSVMETHHCSVSIDILSKAENNIFAALSPAEYKRMWTLIIQLILWTDMAKHFDFLKAANAEMDNGPLDMEKDEHRLMMMRAILKCADVSNVSRPFELADKWCDVLCEEFFRQGDLEMASGMEYTSPLNDREHLDKPKSQIGFYTFVCLPLFEVAARAVPELVVNCNQIRSNLEVWKNAAAEKEKAQEKKE</sequence>
<dbReference type="InterPro" id="IPR023088">
    <property type="entry name" value="PDEase"/>
</dbReference>
<comment type="caution">
    <text evidence="6">The sequence shown here is derived from an EMBL/GenBank/DDBJ whole genome shotgun (WGS) entry which is preliminary data.</text>
</comment>
<dbReference type="SUPFAM" id="SSF109604">
    <property type="entry name" value="HD-domain/PDEase-like"/>
    <property type="match status" value="1"/>
</dbReference>
<dbReference type="PRINTS" id="PR00387">
    <property type="entry name" value="PDIESTERASE1"/>
</dbReference>
<dbReference type="InterPro" id="IPR036971">
    <property type="entry name" value="PDEase_catalytic_dom_sf"/>
</dbReference>
<organism evidence="6 7">
    <name type="scientific">Tritrichomonas musculus</name>
    <dbReference type="NCBI Taxonomy" id="1915356"/>
    <lineage>
        <taxon>Eukaryota</taxon>
        <taxon>Metamonada</taxon>
        <taxon>Parabasalia</taxon>
        <taxon>Tritrichomonadida</taxon>
        <taxon>Tritrichomonadidae</taxon>
        <taxon>Tritrichomonas</taxon>
    </lineage>
</organism>
<gene>
    <name evidence="6" type="ORF">M9Y10_032079</name>
    <name evidence="5" type="ORF">M9Y10_039793</name>
</gene>
<dbReference type="Gene3D" id="3.30.450.40">
    <property type="match status" value="3"/>
</dbReference>
<evidence type="ECO:0000313" key="5">
    <source>
        <dbReference type="EMBL" id="KAK8833911.1"/>
    </source>
</evidence>
<name>A0ABR2GYX9_9EUKA</name>
<dbReference type="InterPro" id="IPR003607">
    <property type="entry name" value="HD/PDEase_dom"/>
</dbReference>
<dbReference type="EMBL" id="JAPFFF010000052">
    <property type="protein sequence ID" value="KAK8839152.1"/>
    <property type="molecule type" value="Genomic_DNA"/>
</dbReference>
<evidence type="ECO:0000313" key="7">
    <source>
        <dbReference type="Proteomes" id="UP001470230"/>
    </source>
</evidence>
<proteinExistence type="predicted"/>
<reference evidence="6 7" key="1">
    <citation type="submission" date="2024-04" db="EMBL/GenBank/DDBJ databases">
        <title>Tritrichomonas musculus Genome.</title>
        <authorList>
            <person name="Alves-Ferreira E."/>
            <person name="Grigg M."/>
            <person name="Lorenzi H."/>
            <person name="Galac M."/>
        </authorList>
    </citation>
    <scope>NUCLEOTIDE SEQUENCE [LARGE SCALE GENOMIC DNA]</scope>
    <source>
        <strain evidence="6 7">EAF2021</strain>
    </source>
</reference>
<keyword evidence="3" id="KW-0378">Hydrolase</keyword>
<dbReference type="PANTHER" id="PTHR11347">
    <property type="entry name" value="CYCLIC NUCLEOTIDE PHOSPHODIESTERASE"/>
    <property type="match status" value="1"/>
</dbReference>
<dbReference type="EMBL" id="JAPFFF010000598">
    <property type="protein sequence ID" value="KAK8833911.1"/>
    <property type="molecule type" value="Genomic_DNA"/>
</dbReference>
<dbReference type="CDD" id="cd00077">
    <property type="entry name" value="HDc"/>
    <property type="match status" value="1"/>
</dbReference>
<dbReference type="InterPro" id="IPR029016">
    <property type="entry name" value="GAF-like_dom_sf"/>
</dbReference>
<dbReference type="InterPro" id="IPR002073">
    <property type="entry name" value="PDEase_catalytic_dom"/>
</dbReference>
<evidence type="ECO:0000259" key="4">
    <source>
        <dbReference type="PROSITE" id="PS51845"/>
    </source>
</evidence>
<protein>
    <recommendedName>
        <fullName evidence="4">PDEase domain-containing protein</fullName>
    </recommendedName>
</protein>
<feature type="domain" description="PDEase" evidence="4">
    <location>
        <begin position="773"/>
        <end position="1097"/>
    </location>
</feature>
<dbReference type="Pfam" id="PF01590">
    <property type="entry name" value="GAF"/>
    <property type="match status" value="1"/>
</dbReference>
<evidence type="ECO:0000256" key="2">
    <source>
        <dbReference type="ARBA" id="ARBA00022723"/>
    </source>
</evidence>
<keyword evidence="7" id="KW-1185">Reference proteome</keyword>
<dbReference type="Gene3D" id="1.10.1300.10">
    <property type="entry name" value="3'5'-cyclic nucleotide phosphodiesterase, catalytic domain"/>
    <property type="match status" value="1"/>
</dbReference>
<accession>A0ABR2GYX9</accession>
<dbReference type="InterPro" id="IPR003018">
    <property type="entry name" value="GAF"/>
</dbReference>
<evidence type="ECO:0000256" key="1">
    <source>
        <dbReference type="ARBA" id="ARBA00022535"/>
    </source>
</evidence>
<evidence type="ECO:0000313" key="6">
    <source>
        <dbReference type="EMBL" id="KAK8839152.1"/>
    </source>
</evidence>
<dbReference type="SUPFAM" id="SSF55781">
    <property type="entry name" value="GAF domain-like"/>
    <property type="match status" value="4"/>
</dbReference>
<dbReference type="Proteomes" id="UP001470230">
    <property type="component" value="Unassembled WGS sequence"/>
</dbReference>
<dbReference type="Pfam" id="PF00233">
    <property type="entry name" value="PDEase_I"/>
    <property type="match status" value="1"/>
</dbReference>